<evidence type="ECO:0000313" key="3">
    <source>
        <dbReference type="Proteomes" id="UP001501352"/>
    </source>
</evidence>
<dbReference type="RefSeq" id="WP_343791864.1">
    <property type="nucleotide sequence ID" value="NZ_BAAAGA010000002.1"/>
</dbReference>
<gene>
    <name evidence="2" type="ORF">GCM10009422_12850</name>
</gene>
<sequence length="272" mass="29143">MKLAAAILLGVSLLAGNAAAQAASAPAEPPVVMLVGVYHFDNPGRDVVNLQSDDVRSPARQAEIAALTDQFARFAPTVVAIEETADDAALTSRFWADYRAGRRADSRNERDQLGFRLAERLEARVVAIDFDQPLPFGPLMQAAQATAPDLHARLMAEAQGIADGVNAALATGTIADALLTLNTPDGLRRNDSLYYMPMAVTADQGRTFPGVDVAAAWYERNMHICARLLTALQPGEHAIVFYGAGHIPQLAQCLTRVGVRLEDPVPYLSAAR</sequence>
<keyword evidence="1" id="KW-0732">Signal</keyword>
<evidence type="ECO:0008006" key="4">
    <source>
        <dbReference type="Google" id="ProtNLM"/>
    </source>
</evidence>
<protein>
    <recommendedName>
        <fullName evidence="4">TraB/GumN family protein</fullName>
    </recommendedName>
</protein>
<reference evidence="3" key="1">
    <citation type="journal article" date="2019" name="Int. J. Syst. Evol. Microbiol.">
        <title>The Global Catalogue of Microorganisms (GCM) 10K type strain sequencing project: providing services to taxonomists for standard genome sequencing and annotation.</title>
        <authorList>
            <consortium name="The Broad Institute Genomics Platform"/>
            <consortium name="The Broad Institute Genome Sequencing Center for Infectious Disease"/>
            <person name="Wu L."/>
            <person name="Ma J."/>
        </authorList>
    </citation>
    <scope>NUCLEOTIDE SEQUENCE [LARGE SCALE GENOMIC DNA]</scope>
    <source>
        <strain evidence="3">JCM 12928</strain>
    </source>
</reference>
<dbReference type="Proteomes" id="UP001501352">
    <property type="component" value="Unassembled WGS sequence"/>
</dbReference>
<evidence type="ECO:0000313" key="2">
    <source>
        <dbReference type="EMBL" id="GAA0618863.1"/>
    </source>
</evidence>
<feature type="signal peptide" evidence="1">
    <location>
        <begin position="1"/>
        <end position="20"/>
    </location>
</feature>
<evidence type="ECO:0000256" key="1">
    <source>
        <dbReference type="SAM" id="SignalP"/>
    </source>
</evidence>
<keyword evidence="3" id="KW-1185">Reference proteome</keyword>
<accession>A0ABN1GT87</accession>
<organism evidence="2 3">
    <name type="scientific">Brevundimonas kwangchunensis</name>
    <dbReference type="NCBI Taxonomy" id="322163"/>
    <lineage>
        <taxon>Bacteria</taxon>
        <taxon>Pseudomonadati</taxon>
        <taxon>Pseudomonadota</taxon>
        <taxon>Alphaproteobacteria</taxon>
        <taxon>Caulobacterales</taxon>
        <taxon>Caulobacteraceae</taxon>
        <taxon>Brevundimonas</taxon>
    </lineage>
</organism>
<proteinExistence type="predicted"/>
<name>A0ABN1GT87_9CAUL</name>
<dbReference type="Pfam" id="PF18950">
    <property type="entry name" value="DUF5694"/>
    <property type="match status" value="1"/>
</dbReference>
<feature type="chain" id="PRO_5047080493" description="TraB/GumN family protein" evidence="1">
    <location>
        <begin position="21"/>
        <end position="272"/>
    </location>
</feature>
<dbReference type="InterPro" id="IPR043749">
    <property type="entry name" value="DUF5694"/>
</dbReference>
<dbReference type="EMBL" id="BAAAGA010000002">
    <property type="protein sequence ID" value="GAA0618863.1"/>
    <property type="molecule type" value="Genomic_DNA"/>
</dbReference>
<comment type="caution">
    <text evidence="2">The sequence shown here is derived from an EMBL/GenBank/DDBJ whole genome shotgun (WGS) entry which is preliminary data.</text>
</comment>